<evidence type="ECO:0000313" key="2">
    <source>
        <dbReference type="EMBL" id="TCT04763.1"/>
    </source>
</evidence>
<evidence type="ECO:0000259" key="1">
    <source>
        <dbReference type="Pfam" id="PF20408"/>
    </source>
</evidence>
<dbReference type="AlphaFoldDB" id="A0A4R3LW28"/>
<reference evidence="2 3" key="1">
    <citation type="submission" date="2019-03" db="EMBL/GenBank/DDBJ databases">
        <title>Genomic Encyclopedia of Type Strains, Phase IV (KMG-IV): sequencing the most valuable type-strain genomes for metagenomic binning, comparative biology and taxonomic classification.</title>
        <authorList>
            <person name="Goeker M."/>
        </authorList>
    </citation>
    <scope>NUCLEOTIDE SEQUENCE [LARGE SCALE GENOMIC DNA]</scope>
    <source>
        <strain evidence="2 3">DSM 9035</strain>
    </source>
</reference>
<proteinExistence type="predicted"/>
<dbReference type="EMBL" id="SMAI01000006">
    <property type="protein sequence ID" value="TCT04763.1"/>
    <property type="molecule type" value="Genomic_DNA"/>
</dbReference>
<organism evidence="2 3">
    <name type="scientific">Aquabacter spiritensis</name>
    <dbReference type="NCBI Taxonomy" id="933073"/>
    <lineage>
        <taxon>Bacteria</taxon>
        <taxon>Pseudomonadati</taxon>
        <taxon>Pseudomonadota</taxon>
        <taxon>Alphaproteobacteria</taxon>
        <taxon>Hyphomicrobiales</taxon>
        <taxon>Xanthobacteraceae</taxon>
        <taxon>Aquabacter</taxon>
    </lineage>
</organism>
<gene>
    <name evidence="2" type="ORF">EDC64_106196</name>
</gene>
<accession>A0A4R3LW28</accession>
<evidence type="ECO:0000313" key="3">
    <source>
        <dbReference type="Proteomes" id="UP000294664"/>
    </source>
</evidence>
<sequence length="169" mass="18197">MRERLEAAGDVFIGHEKILKKHWAPVEEKRSALQAALALADGEDVVAVGRSSGGLAAVSVAASGGRLLAVVVLGYPFQPPKAAPDPTRVAHLLALRTPTLIVQGASDCYGTPDDARRHNLSPCVRIEGVACNHEMNLTERAWDGVAKLVFDFLDNVSREWPRSARVPDQ</sequence>
<dbReference type="Gene3D" id="3.40.50.1820">
    <property type="entry name" value="alpha/beta hydrolase"/>
    <property type="match status" value="1"/>
</dbReference>
<dbReference type="Pfam" id="PF20408">
    <property type="entry name" value="Abhydrolase_11"/>
    <property type="match status" value="1"/>
</dbReference>
<dbReference type="InterPro" id="IPR026555">
    <property type="entry name" value="NSL3/Tex30"/>
</dbReference>
<protein>
    <recommendedName>
        <fullName evidence="1">KANL3/Tex30 alpha/beta hydrolase-like domain-containing protein</fullName>
    </recommendedName>
</protein>
<dbReference type="SUPFAM" id="SSF53474">
    <property type="entry name" value="alpha/beta-Hydrolases"/>
    <property type="match status" value="1"/>
</dbReference>
<dbReference type="Proteomes" id="UP000294664">
    <property type="component" value="Unassembled WGS sequence"/>
</dbReference>
<comment type="caution">
    <text evidence="2">The sequence shown here is derived from an EMBL/GenBank/DDBJ whole genome shotgun (WGS) entry which is preliminary data.</text>
</comment>
<name>A0A4R3LW28_9HYPH</name>
<dbReference type="RefSeq" id="WP_132031553.1">
    <property type="nucleotide sequence ID" value="NZ_SMAI01000006.1"/>
</dbReference>
<dbReference type="PANTHER" id="PTHR13136">
    <property type="entry name" value="TESTIS DEVELOPMENT PROTEIN PRTD"/>
    <property type="match status" value="1"/>
</dbReference>
<dbReference type="InterPro" id="IPR046879">
    <property type="entry name" value="KANL3/Tex30_Abhydrolase"/>
</dbReference>
<dbReference type="PANTHER" id="PTHR13136:SF11">
    <property type="entry name" value="TESTIS-EXPRESSED PROTEIN 30"/>
    <property type="match status" value="1"/>
</dbReference>
<dbReference type="InterPro" id="IPR029058">
    <property type="entry name" value="AB_hydrolase_fold"/>
</dbReference>
<feature type="domain" description="KANL3/Tex30 alpha/beta hydrolase-like" evidence="1">
    <location>
        <begin position="33"/>
        <end position="135"/>
    </location>
</feature>
<dbReference type="OrthoDB" id="652634at2"/>
<keyword evidence="3" id="KW-1185">Reference proteome</keyword>